<evidence type="ECO:0000256" key="5">
    <source>
        <dbReference type="ARBA" id="ARBA00022692"/>
    </source>
</evidence>
<dbReference type="AlphaFoldDB" id="K6WG11"/>
<feature type="domain" description="RCK C-terminal" evidence="10">
    <location>
        <begin position="425"/>
        <end position="507"/>
    </location>
</feature>
<feature type="transmembrane region" description="Helical" evidence="9">
    <location>
        <begin position="30"/>
        <end position="50"/>
    </location>
</feature>
<dbReference type="eggNOG" id="COG3263">
    <property type="taxonomic scope" value="Bacteria"/>
</dbReference>
<organism evidence="11 12">
    <name type="scientific">Kineosphaera limosa NBRC 100340</name>
    <dbReference type="NCBI Taxonomy" id="1184609"/>
    <lineage>
        <taxon>Bacteria</taxon>
        <taxon>Bacillati</taxon>
        <taxon>Actinomycetota</taxon>
        <taxon>Actinomycetes</taxon>
        <taxon>Micrococcales</taxon>
        <taxon>Dermatophilaceae</taxon>
        <taxon>Kineosphaera</taxon>
    </lineage>
</organism>
<dbReference type="Gene3D" id="3.30.70.1450">
    <property type="entry name" value="Regulator of K+ conductance, C-terminal domain"/>
    <property type="match status" value="1"/>
</dbReference>
<keyword evidence="12" id="KW-1185">Reference proteome</keyword>
<proteinExistence type="predicted"/>
<feature type="transmembrane region" description="Helical" evidence="9">
    <location>
        <begin position="296"/>
        <end position="313"/>
    </location>
</feature>
<evidence type="ECO:0000256" key="3">
    <source>
        <dbReference type="ARBA" id="ARBA00022449"/>
    </source>
</evidence>
<name>K6WG11_9MICO</name>
<dbReference type="RefSeq" id="WP_006594752.1">
    <property type="nucleotide sequence ID" value="NZ_BAHD01000113.1"/>
</dbReference>
<dbReference type="Proteomes" id="UP000008366">
    <property type="component" value="Unassembled WGS sequence"/>
</dbReference>
<keyword evidence="3" id="KW-0050">Antiport</keyword>
<feature type="transmembrane region" description="Helical" evidence="9">
    <location>
        <begin position="267"/>
        <end position="284"/>
    </location>
</feature>
<dbReference type="Gene3D" id="1.20.1530.20">
    <property type="match status" value="1"/>
</dbReference>
<dbReference type="GO" id="GO:0008324">
    <property type="term" value="F:monoatomic cation transmembrane transporter activity"/>
    <property type="evidence" value="ECO:0007669"/>
    <property type="project" value="InterPro"/>
</dbReference>
<evidence type="ECO:0000256" key="8">
    <source>
        <dbReference type="ARBA" id="ARBA00023136"/>
    </source>
</evidence>
<comment type="caution">
    <text evidence="11">The sequence shown here is derived from an EMBL/GenBank/DDBJ whole genome shotgun (WGS) entry which is preliminary data.</text>
</comment>
<keyword evidence="6 9" id="KW-1133">Transmembrane helix</keyword>
<evidence type="ECO:0000313" key="11">
    <source>
        <dbReference type="EMBL" id="GAB98220.1"/>
    </source>
</evidence>
<dbReference type="PROSITE" id="PS51202">
    <property type="entry name" value="RCK_C"/>
    <property type="match status" value="1"/>
</dbReference>
<feature type="transmembrane region" description="Helical" evidence="9">
    <location>
        <begin position="206"/>
        <end position="234"/>
    </location>
</feature>
<protein>
    <submittedName>
        <fullName evidence="11">Putative sodium/proton antiporter</fullName>
    </submittedName>
</protein>
<dbReference type="NCBIfam" id="NF003716">
    <property type="entry name" value="PRK05326.1-3"/>
    <property type="match status" value="1"/>
</dbReference>
<feature type="transmembrane region" description="Helical" evidence="9">
    <location>
        <begin position="142"/>
        <end position="162"/>
    </location>
</feature>
<dbReference type="InterPro" id="IPR038770">
    <property type="entry name" value="Na+/solute_symporter_sf"/>
</dbReference>
<feature type="transmembrane region" description="Helical" evidence="9">
    <location>
        <begin position="360"/>
        <end position="379"/>
    </location>
</feature>
<dbReference type="InterPro" id="IPR036721">
    <property type="entry name" value="RCK_C_sf"/>
</dbReference>
<keyword evidence="7" id="KW-0406">Ion transport</keyword>
<feature type="transmembrane region" description="Helical" evidence="9">
    <location>
        <begin position="241"/>
        <end position="261"/>
    </location>
</feature>
<evidence type="ECO:0000256" key="7">
    <source>
        <dbReference type="ARBA" id="ARBA00023065"/>
    </source>
</evidence>
<evidence type="ECO:0000256" key="4">
    <source>
        <dbReference type="ARBA" id="ARBA00022475"/>
    </source>
</evidence>
<dbReference type="EMBL" id="BAHD01000113">
    <property type="protein sequence ID" value="GAB98220.1"/>
    <property type="molecule type" value="Genomic_DNA"/>
</dbReference>
<dbReference type="Pfam" id="PF02080">
    <property type="entry name" value="TrkA_C"/>
    <property type="match status" value="1"/>
</dbReference>
<comment type="subcellular location">
    <subcellularLocation>
        <location evidence="1">Cell membrane</location>
        <topology evidence="1">Multi-pass membrane protein</topology>
    </subcellularLocation>
</comment>
<feature type="transmembrane region" description="Helical" evidence="9">
    <location>
        <begin position="82"/>
        <end position="101"/>
    </location>
</feature>
<keyword evidence="2" id="KW-0813">Transport</keyword>
<dbReference type="GO" id="GO:1902600">
    <property type="term" value="P:proton transmembrane transport"/>
    <property type="evidence" value="ECO:0007669"/>
    <property type="project" value="InterPro"/>
</dbReference>
<dbReference type="GO" id="GO:0006813">
    <property type="term" value="P:potassium ion transport"/>
    <property type="evidence" value="ECO:0007669"/>
    <property type="project" value="InterPro"/>
</dbReference>
<dbReference type="GO" id="GO:0005886">
    <property type="term" value="C:plasma membrane"/>
    <property type="evidence" value="ECO:0007669"/>
    <property type="project" value="UniProtKB-SubCell"/>
</dbReference>
<dbReference type="NCBIfam" id="NF003715">
    <property type="entry name" value="PRK05326.1-2"/>
    <property type="match status" value="1"/>
</dbReference>
<evidence type="ECO:0000259" key="10">
    <source>
        <dbReference type="PROSITE" id="PS51202"/>
    </source>
</evidence>
<evidence type="ECO:0000313" key="12">
    <source>
        <dbReference type="Proteomes" id="UP000008366"/>
    </source>
</evidence>
<evidence type="ECO:0000256" key="9">
    <source>
        <dbReference type="SAM" id="Phobius"/>
    </source>
</evidence>
<feature type="transmembrane region" description="Helical" evidence="9">
    <location>
        <begin position="325"/>
        <end position="348"/>
    </location>
</feature>
<gene>
    <name evidence="11" type="ORF">KILIM_113_00070</name>
</gene>
<keyword evidence="4" id="KW-1003">Cell membrane</keyword>
<feature type="transmembrane region" description="Helical" evidence="9">
    <location>
        <begin position="57"/>
        <end position="76"/>
    </location>
</feature>
<keyword evidence="8 9" id="KW-0472">Membrane</keyword>
<dbReference type="GO" id="GO:0015297">
    <property type="term" value="F:antiporter activity"/>
    <property type="evidence" value="ECO:0007669"/>
    <property type="project" value="UniProtKB-KW"/>
</dbReference>
<dbReference type="STRING" id="1184609.KILIM_113_00070"/>
<dbReference type="PANTHER" id="PTHR32507">
    <property type="entry name" value="NA(+)/H(+) ANTIPORTER 1"/>
    <property type="match status" value="1"/>
</dbReference>
<dbReference type="PANTHER" id="PTHR32507:SF7">
    <property type="entry name" value="K(+)_H(+) ANTIPORTER NHAP2"/>
    <property type="match status" value="1"/>
</dbReference>
<evidence type="ECO:0000256" key="6">
    <source>
        <dbReference type="ARBA" id="ARBA00022989"/>
    </source>
</evidence>
<dbReference type="InterPro" id="IPR006037">
    <property type="entry name" value="RCK_C"/>
</dbReference>
<feature type="transmembrane region" description="Helical" evidence="9">
    <location>
        <begin position="113"/>
        <end position="136"/>
    </location>
</feature>
<accession>K6WG11</accession>
<keyword evidence="5 9" id="KW-0812">Transmembrane</keyword>
<dbReference type="InterPro" id="IPR006153">
    <property type="entry name" value="Cation/H_exchanger_TM"/>
</dbReference>
<dbReference type="Pfam" id="PF00999">
    <property type="entry name" value="Na_H_Exchanger"/>
    <property type="match status" value="1"/>
</dbReference>
<evidence type="ECO:0000256" key="1">
    <source>
        <dbReference type="ARBA" id="ARBA00004651"/>
    </source>
</evidence>
<sequence>MLLTNVATLAPLLAASDEHVEMVAVEDLSTLVTVTAIVLVVAVAAVRLSARTGLPSLLLYLLLGVALGEAGLGVAYEDIETSLVLGYLALVLILAEGGLTTSWSDIKPSIAPAVLLATVGVVVSVAVVGAAGHFLLGLSWEVALLLAAIVSSTDAAAVFSVLRDVRPKARLAGILEAESGFNDAPVVLIVVALAERLTEGVDNTPLVLLPVLVLAELIGGVLVGLTVGFVGAWVMRQLGAAASGLFPIGVMAWIVLAYGVAQLVHSSGFIAVYLAALVLGNVAMPHRATTRSFAQGLGWLAQIGLFVMLGLLASPSELPGQIVPALVLGAVLLLVARPLSVAASTLWFRMPVRDQIFLSWSGLRGAVPIVLAIVPIVLGAQNLQWIFNLVFVLVVVFTLVQAPTMPMLARRLGVIDTEHARTLDIESTTLEELGADMLEITIGEGSRLHGVEIFELRLPVGADISLVVRDTGPFVPTPQTELRHGDQLLLVVPVGLRETAEARLHAVDRAGRLAGWGSDEG</sequence>
<reference evidence="11 12" key="1">
    <citation type="submission" date="2012-08" db="EMBL/GenBank/DDBJ databases">
        <title>Whole genome shotgun sequence of Kineosphaera limosa NBRC 100340.</title>
        <authorList>
            <person name="Yoshida I."/>
            <person name="Isaki S."/>
            <person name="Hosoyama A."/>
            <person name="Tsuchikane K."/>
            <person name="Katsumata H."/>
            <person name="Ando Y."/>
            <person name="Ohji S."/>
            <person name="Hamada M."/>
            <person name="Tamura T."/>
            <person name="Yamazoe A."/>
            <person name="Yamazaki S."/>
            <person name="Fujita N."/>
        </authorList>
    </citation>
    <scope>NUCLEOTIDE SEQUENCE [LARGE SCALE GENOMIC DNA]</scope>
    <source>
        <strain evidence="11 12">NBRC 100340</strain>
    </source>
</reference>
<evidence type="ECO:0000256" key="2">
    <source>
        <dbReference type="ARBA" id="ARBA00022448"/>
    </source>
</evidence>
<dbReference type="SUPFAM" id="SSF116726">
    <property type="entry name" value="TrkA C-terminal domain-like"/>
    <property type="match status" value="1"/>
</dbReference>
<feature type="transmembrane region" description="Helical" evidence="9">
    <location>
        <begin position="385"/>
        <end position="402"/>
    </location>
</feature>